<dbReference type="Proteomes" id="UP000663583">
    <property type="component" value="Chromosome"/>
</dbReference>
<dbReference type="KEGG" id="mku:I2456_16235"/>
<evidence type="ECO:0000256" key="3">
    <source>
        <dbReference type="SAM" id="SignalP"/>
    </source>
</evidence>
<dbReference type="EMBL" id="CP065047">
    <property type="protein sequence ID" value="QPI36113.1"/>
    <property type="molecule type" value="Genomic_DNA"/>
</dbReference>
<evidence type="ECO:0000313" key="8">
    <source>
        <dbReference type="Proteomes" id="UP000663583"/>
    </source>
</evidence>
<evidence type="ECO:0000256" key="2">
    <source>
        <dbReference type="ARBA" id="ARBA00022704"/>
    </source>
</evidence>
<dbReference type="PROSITE" id="PS51257">
    <property type="entry name" value="PROKAR_LIPOPROTEIN"/>
    <property type="match status" value="1"/>
</dbReference>
<dbReference type="InterPro" id="IPR018990">
    <property type="entry name" value="Prot_inh_I42_chagasin"/>
</dbReference>
<evidence type="ECO:0000259" key="4">
    <source>
        <dbReference type="Pfam" id="PF09394"/>
    </source>
</evidence>
<evidence type="ECO:0000313" key="7">
    <source>
        <dbReference type="Proteomes" id="UP000465306"/>
    </source>
</evidence>
<dbReference type="InterPro" id="IPR036331">
    <property type="entry name" value="Chagasin-like_sf"/>
</dbReference>
<dbReference type="Proteomes" id="UP000465306">
    <property type="component" value="Unassembled WGS sequence"/>
</dbReference>
<dbReference type="GO" id="GO:0004869">
    <property type="term" value="F:cysteine-type endopeptidase inhibitor activity"/>
    <property type="evidence" value="ECO:0007669"/>
    <property type="project" value="UniProtKB-KW"/>
</dbReference>
<dbReference type="RefSeq" id="WP_068027002.1">
    <property type="nucleotide sequence ID" value="NZ_BLKU01000005.1"/>
</dbReference>
<gene>
    <name evidence="6" type="ORF">I2456_16235</name>
    <name evidence="5" type="ORF">MKUB_55220</name>
</gene>
<keyword evidence="3" id="KW-0732">Signal</keyword>
<feature type="chain" id="PRO_5043488855" evidence="3">
    <location>
        <begin position="21"/>
        <end position="142"/>
    </location>
</feature>
<keyword evidence="7" id="KW-1185">Reference proteome</keyword>
<sequence length="142" mass="15222">MRLKLLVVTLAMLLAAVVGCSRGNVPSSKTIDVSIDEVMNQSAVTREETLLVGNTLRVSLGSNHTTPFRWTAEAKIGDPTILKQTSHEYQAPNTNRMGAPGNDVWTFVMLKPGTTTIVANYASIVGADTTPACTFTAKVTVR</sequence>
<protein>
    <submittedName>
        <fullName evidence="6">Protease inhibitor I42 family protein</fullName>
    </submittedName>
</protein>
<proteinExistence type="predicted"/>
<evidence type="ECO:0000313" key="5">
    <source>
        <dbReference type="EMBL" id="GFG68032.1"/>
    </source>
</evidence>
<reference evidence="5" key="2">
    <citation type="submission" date="2020-02" db="EMBL/GenBank/DDBJ databases">
        <authorList>
            <person name="Matsumoto Y."/>
            <person name="Kinjo T."/>
            <person name="Motooka D."/>
            <person name="Nabeya D."/>
            <person name="Jung N."/>
            <person name="Uechi K."/>
            <person name="Horii T."/>
            <person name="Iida T."/>
            <person name="Fujita J."/>
            <person name="Nakamura S."/>
        </authorList>
    </citation>
    <scope>NUCLEOTIDE SEQUENCE</scope>
    <source>
        <strain evidence="5">JCM 13573</strain>
    </source>
</reference>
<feature type="signal peptide" evidence="3">
    <location>
        <begin position="1"/>
        <end position="20"/>
    </location>
</feature>
<name>A0AAX1J6P6_9MYCO</name>
<dbReference type="Pfam" id="PF09394">
    <property type="entry name" value="Inhibitor_I42"/>
    <property type="match status" value="1"/>
</dbReference>
<evidence type="ECO:0000256" key="1">
    <source>
        <dbReference type="ARBA" id="ARBA00022690"/>
    </source>
</evidence>
<reference evidence="6" key="3">
    <citation type="submission" date="2020-11" db="EMBL/GenBank/DDBJ databases">
        <title>Intraspecies plasmid and genomic variation of Mycobacterium kubicae revealed by the complete genome sequences of two clinical isolates.</title>
        <authorList>
            <person name="Hendrix J.R."/>
            <person name="Epperson L.E."/>
            <person name="Honda J.R."/>
            <person name="Strong M."/>
        </authorList>
    </citation>
    <scope>NUCLEOTIDE SEQUENCE</scope>
    <source>
        <strain evidence="6">JCM 13573</strain>
    </source>
</reference>
<dbReference type="Gene3D" id="2.60.40.2020">
    <property type="match status" value="1"/>
</dbReference>
<keyword evidence="1 6" id="KW-0646">Protease inhibitor</keyword>
<keyword evidence="2" id="KW-0789">Thiol protease inhibitor</keyword>
<feature type="domain" description="Proteinase inhibitor I42 chagasin" evidence="4">
    <location>
        <begin position="51"/>
        <end position="139"/>
    </location>
</feature>
<accession>A0AAX1J6P6</accession>
<reference evidence="5 7" key="1">
    <citation type="journal article" date="2019" name="Emerg. Microbes Infect.">
        <title>Comprehensive subspecies identification of 175 nontuberculous mycobacteria species based on 7547 genomic profiles.</title>
        <authorList>
            <person name="Matsumoto Y."/>
            <person name="Kinjo T."/>
            <person name="Motooka D."/>
            <person name="Nabeya D."/>
            <person name="Jung N."/>
            <person name="Uechi K."/>
            <person name="Horii T."/>
            <person name="Iida T."/>
            <person name="Fujita J."/>
            <person name="Nakamura S."/>
        </authorList>
    </citation>
    <scope>NUCLEOTIDE SEQUENCE [LARGE SCALE GENOMIC DNA]</scope>
    <source>
        <strain evidence="5 7">JCM 13573</strain>
    </source>
</reference>
<dbReference type="AlphaFoldDB" id="A0AAX1J6P6"/>
<organism evidence="6 8">
    <name type="scientific">Mycobacterium kubicae</name>
    <dbReference type="NCBI Taxonomy" id="120959"/>
    <lineage>
        <taxon>Bacteria</taxon>
        <taxon>Bacillati</taxon>
        <taxon>Actinomycetota</taxon>
        <taxon>Actinomycetes</taxon>
        <taxon>Mycobacteriales</taxon>
        <taxon>Mycobacteriaceae</taxon>
        <taxon>Mycobacterium</taxon>
        <taxon>Mycobacterium simiae complex</taxon>
    </lineage>
</organism>
<dbReference type="SUPFAM" id="SSF141066">
    <property type="entry name" value="ICP-like"/>
    <property type="match status" value="1"/>
</dbReference>
<dbReference type="EMBL" id="BLKU01000005">
    <property type="protein sequence ID" value="GFG68032.1"/>
    <property type="molecule type" value="Genomic_DNA"/>
</dbReference>
<evidence type="ECO:0000313" key="6">
    <source>
        <dbReference type="EMBL" id="QPI36113.1"/>
    </source>
</evidence>